<accession>A0AAV1JZ94</accession>
<dbReference type="SUPFAM" id="SSF81383">
    <property type="entry name" value="F-box domain"/>
    <property type="match status" value="1"/>
</dbReference>
<keyword evidence="2" id="KW-1185">Reference proteome</keyword>
<dbReference type="Proteomes" id="UP001497472">
    <property type="component" value="Unassembled WGS sequence"/>
</dbReference>
<sequence length="384" mass="44933">MSRKRGDTTYTNWGNCSFDILIKIFQKLPYKDIHTCFKINQAWQDAVVYYCNHYRLWKNLVNETIFDCARSIKERSVLFNPKAIYLNHIIWEHIISSAEYEIAYYDFACKKIHVNKDKLILVLENSVKVLNPFDFAILKTVNKKVVDYYETSHLIVLVDKMNHEEVKVSISDCNGKQKIEDYLFCENSLLVHNDLCWCMKSDRTIERINWIDSSFVCKFYNTHSNIGLVVYHNKPYLFTNAGCVYAIVGQDYRLESHWSMPGLADSVLCWLDRFTAVYGSKSATQVRQLHDTDVLTFVIPRLTAATRHGNYLLLGYVDGLLEVHDHADLNQMKMKPKKKMQLDYNEPINALEVWQGKQTHIILAAIGDKLAKIRLSYFDQQYFK</sequence>
<reference evidence="1 2" key="1">
    <citation type="submission" date="2023-11" db="EMBL/GenBank/DDBJ databases">
        <authorList>
            <person name="Okamura Y."/>
        </authorList>
    </citation>
    <scope>NUCLEOTIDE SEQUENCE [LARGE SCALE GENOMIC DNA]</scope>
</reference>
<name>A0AAV1JZ94_9NEOP</name>
<dbReference type="EMBL" id="CAVLEF010000225">
    <property type="protein sequence ID" value="CAK1553475.1"/>
    <property type="molecule type" value="Genomic_DNA"/>
</dbReference>
<organism evidence="1 2">
    <name type="scientific">Leptosia nina</name>
    <dbReference type="NCBI Taxonomy" id="320188"/>
    <lineage>
        <taxon>Eukaryota</taxon>
        <taxon>Metazoa</taxon>
        <taxon>Ecdysozoa</taxon>
        <taxon>Arthropoda</taxon>
        <taxon>Hexapoda</taxon>
        <taxon>Insecta</taxon>
        <taxon>Pterygota</taxon>
        <taxon>Neoptera</taxon>
        <taxon>Endopterygota</taxon>
        <taxon>Lepidoptera</taxon>
        <taxon>Glossata</taxon>
        <taxon>Ditrysia</taxon>
        <taxon>Papilionoidea</taxon>
        <taxon>Pieridae</taxon>
        <taxon>Pierinae</taxon>
        <taxon>Leptosia</taxon>
    </lineage>
</organism>
<proteinExistence type="predicted"/>
<dbReference type="InterPro" id="IPR036047">
    <property type="entry name" value="F-box-like_dom_sf"/>
</dbReference>
<gene>
    <name evidence="1" type="ORF">LNINA_LOCUS12474</name>
</gene>
<evidence type="ECO:0000313" key="2">
    <source>
        <dbReference type="Proteomes" id="UP001497472"/>
    </source>
</evidence>
<protein>
    <recommendedName>
        <fullName evidence="3">F-box domain-containing protein</fullName>
    </recommendedName>
</protein>
<dbReference type="AlphaFoldDB" id="A0AAV1JZ94"/>
<evidence type="ECO:0000313" key="1">
    <source>
        <dbReference type="EMBL" id="CAK1553475.1"/>
    </source>
</evidence>
<evidence type="ECO:0008006" key="3">
    <source>
        <dbReference type="Google" id="ProtNLM"/>
    </source>
</evidence>
<comment type="caution">
    <text evidence="1">The sequence shown here is derived from an EMBL/GenBank/DDBJ whole genome shotgun (WGS) entry which is preliminary data.</text>
</comment>
<dbReference type="Gene3D" id="1.20.1280.50">
    <property type="match status" value="1"/>
</dbReference>